<evidence type="ECO:0000313" key="1">
    <source>
        <dbReference type="EMBL" id="KUK67131.1"/>
    </source>
</evidence>
<proteinExistence type="predicted"/>
<sequence length="123" mass="14364">MEKYTPAKGECVDRNEALRNTGKRIICDSLLLAAEIIEKNRNVWDLVRRGIVDNQNELVQCVGILLGMEIAKQKERTKEEDLVDRLEFTFGWRHQGLKRGDYVDIVDEYTTIREWLKDPNSKV</sequence>
<protein>
    <submittedName>
        <fullName evidence="1">Uncharacterized protein</fullName>
    </submittedName>
</protein>
<dbReference type="Proteomes" id="UP000053469">
    <property type="component" value="Unassembled WGS sequence"/>
</dbReference>
<gene>
    <name evidence="1" type="ORF">XD87_0312</name>
</gene>
<accession>A0A101GYR4</accession>
<dbReference type="AlphaFoldDB" id="A0A101GYR4"/>
<dbReference type="EMBL" id="LGGI01000038">
    <property type="protein sequence ID" value="KUK67131.1"/>
    <property type="molecule type" value="Genomic_DNA"/>
</dbReference>
<comment type="caution">
    <text evidence="1">The sequence shown here is derived from an EMBL/GenBank/DDBJ whole genome shotgun (WGS) entry which is preliminary data.</text>
</comment>
<reference evidence="2" key="1">
    <citation type="journal article" date="2015" name="MBio">
        <title>Genome-Resolved Metagenomic Analysis Reveals Roles for Candidate Phyla and Other Microbial Community Members in Biogeochemical Transformations in Oil Reservoirs.</title>
        <authorList>
            <person name="Hu P."/>
            <person name="Tom L."/>
            <person name="Singh A."/>
            <person name="Thomas B.C."/>
            <person name="Baker B.J."/>
            <person name="Piceno Y.M."/>
            <person name="Andersen G.L."/>
            <person name="Banfield J.F."/>
        </authorList>
    </citation>
    <scope>NUCLEOTIDE SEQUENCE [LARGE SCALE GENOMIC DNA]</scope>
</reference>
<name>A0A101GYR4_9BACT</name>
<organism evidence="1 2">
    <name type="scientific">candidate division WS6 bacterium 36_33</name>
    <dbReference type="NCBI Taxonomy" id="1641388"/>
    <lineage>
        <taxon>Bacteria</taxon>
        <taxon>Candidatus Dojkabacteria</taxon>
    </lineage>
</organism>
<evidence type="ECO:0000313" key="2">
    <source>
        <dbReference type="Proteomes" id="UP000053469"/>
    </source>
</evidence>